<feature type="compositionally biased region" description="Low complexity" evidence="2">
    <location>
        <begin position="1212"/>
        <end position="1249"/>
    </location>
</feature>
<proteinExistence type="predicted"/>
<evidence type="ECO:0000259" key="3">
    <source>
        <dbReference type="Pfam" id="PF12770"/>
    </source>
</evidence>
<feature type="coiled-coil region" evidence="1">
    <location>
        <begin position="574"/>
        <end position="608"/>
    </location>
</feature>
<feature type="compositionally biased region" description="Low complexity" evidence="2">
    <location>
        <begin position="1140"/>
        <end position="1155"/>
    </location>
</feature>
<comment type="caution">
    <text evidence="4">The sequence shown here is derived from an EMBL/GenBank/DDBJ whole genome shotgun (WGS) entry which is preliminary data.</text>
</comment>
<evidence type="ECO:0000313" key="5">
    <source>
        <dbReference type="Proteomes" id="UP000754883"/>
    </source>
</evidence>
<evidence type="ECO:0000256" key="2">
    <source>
        <dbReference type="SAM" id="MobiDB-lite"/>
    </source>
</evidence>
<feature type="domain" description="CHAT" evidence="3">
    <location>
        <begin position="885"/>
        <end position="1135"/>
    </location>
</feature>
<evidence type="ECO:0000256" key="1">
    <source>
        <dbReference type="SAM" id="Coils"/>
    </source>
</evidence>
<gene>
    <name evidence="4" type="ORF">CBYS24578_00003616</name>
</gene>
<dbReference type="InterPro" id="IPR024983">
    <property type="entry name" value="CHAT_dom"/>
</dbReference>
<dbReference type="Pfam" id="PF12770">
    <property type="entry name" value="CHAT"/>
    <property type="match status" value="1"/>
</dbReference>
<feature type="region of interest" description="Disordered" evidence="2">
    <location>
        <begin position="1212"/>
        <end position="1257"/>
    </location>
</feature>
<evidence type="ECO:0000313" key="4">
    <source>
        <dbReference type="EMBL" id="CAG9998320.1"/>
    </source>
</evidence>
<sequence length="1413" mass="157704">MNTEGLDMLRDISQNETEQMFDLALGLLAHSHDSGSKSHLDEATQLFEQALSKSSLRSSRRMDIFSNLVNIYYDSYTESGSLSDLDRSISVATEYISAIEVASQDWQESSYTLMRMCHERYYETENLDHLLEAEKWAQRLVDNFLDDSVHQADNLNSLGIILREAFYHTQDKTYLEKALEMAQKSVDVQSSDTIDSSTYFHNLAITKLEKHLCYDDLSSIDGRNNLEEAINAAEKAVELCPDESPLKPEFILDAGRLYCERFDLTEHIDDLNLAIESYRRGMRLMSEDHEHWHWGLLHLGDRLDDRYAIAGSLNDLDQSIALCRMGLDLFGEDDEEDDFPICAGYLGERLIRRYERTRSPVDIEETFEISSRALEDAPEGHWSRVMLLKNMVAYFLDRHDRFGNKESLEAGIHYAMQAVALSEGENKEVRPVAIYCLAKALAVRGSYTSSLDDLDNAILYTKEVLRETPETNEYYVEINYSLQRDTLRRFVLTRDVRDLNQAMELGKRIEMKADGAKFQAHQYFTLAGYILAQIHKITGSEEILDQRIDLSRKILDRVVALDDRSYLSRTLLDLSDALAQRYELKDKFEDLEESIEFAKKAVINMEEEGPDRARALLYVGWGLKSKFLISGIEEHRQQSLSHLRSALTHVHSNLSDRIESGTIAMSEYLTMLNWEDAYGISETLMELIPQLIIRSHKNSDKQRVLVRVHGLASEAAALALQVGKPPYIALSHLDQGSGLLAASIYGSEADMNELKLKHPSLAERFRHLQYISKEPTTSDALEDGIPESFSGLHVKRSRYEVGKEFDHLVEEIRQQRGFEGFLLFPNESELKDAAAKGPIVIVNMGSTRSDAILITQDEITFVPLPLVAWDQLNEFSTGGSKKTEPFLQWCWDCIAEPVLNTLGFKQPPSGKWPHVWWVLTGRLSNIPIHAAGHHSEGGYNTVIDRVMSSYYTSVRALVYGRKRPAPTVPGPALLLAMEHTPGYQSLPFTSQEVDVVKKLLDSFSIETIESGPDKESVMANLPLCKIFHWAGHGSTSHGDPMESCLILHQHTEKCLTVANLLETNLYSSNPFLAYLSACGTGQLHNQNLGDEGIHLINGFLLSGFRHVIGTLWEVQDEICVDVARMTYEGIRENGMADDNSPSSVIILPSLSTPSSENTPEVSSSTPDSTSSAPATLQSSTTTPSAASTPELSETPGASTTALSDISAVFSTPTTLETSTTPSPSIAFSSSATPTPSSSSSSSSVIPQPTGWALQSTGTGTANAGSFLRINTLTPQSLVLFSPTDVVPSSYKVANFYIDPSTGYLFLDYEGVKDRYVAVTTYDEFNENGEYWQSINTGELMLWDMTMGEPTWVSLSHIKRITCSRTGATFGCTASAPVGVFNTFSYNPTYFSLNFGTTVPQGSQLLTFAAVDVY</sequence>
<dbReference type="EMBL" id="CABFNO020001546">
    <property type="protein sequence ID" value="CAG9998320.1"/>
    <property type="molecule type" value="Genomic_DNA"/>
</dbReference>
<dbReference type="OrthoDB" id="9991317at2759"/>
<feature type="region of interest" description="Disordered" evidence="2">
    <location>
        <begin position="1132"/>
        <end position="1199"/>
    </location>
</feature>
<reference evidence="4 5" key="2">
    <citation type="submission" date="2021-10" db="EMBL/GenBank/DDBJ databases">
        <authorList>
            <person name="Piombo E."/>
        </authorList>
    </citation>
    <scope>NUCLEOTIDE SEQUENCE [LARGE SCALE GENOMIC DNA]</scope>
</reference>
<name>A0A9N9USY5_9HYPO</name>
<organism evidence="4 5">
    <name type="scientific">Clonostachys byssicola</name>
    <dbReference type="NCBI Taxonomy" id="160290"/>
    <lineage>
        <taxon>Eukaryota</taxon>
        <taxon>Fungi</taxon>
        <taxon>Dikarya</taxon>
        <taxon>Ascomycota</taxon>
        <taxon>Pezizomycotina</taxon>
        <taxon>Sordariomycetes</taxon>
        <taxon>Hypocreomycetidae</taxon>
        <taxon>Hypocreales</taxon>
        <taxon>Bionectriaceae</taxon>
        <taxon>Clonostachys</taxon>
    </lineage>
</organism>
<dbReference type="Proteomes" id="UP000754883">
    <property type="component" value="Unassembled WGS sequence"/>
</dbReference>
<feature type="compositionally biased region" description="Low complexity" evidence="2">
    <location>
        <begin position="1162"/>
        <end position="1189"/>
    </location>
</feature>
<keyword evidence="1" id="KW-0175">Coiled coil</keyword>
<dbReference type="Gene3D" id="1.25.40.10">
    <property type="entry name" value="Tetratricopeptide repeat domain"/>
    <property type="match status" value="1"/>
</dbReference>
<accession>A0A9N9USY5</accession>
<protein>
    <recommendedName>
        <fullName evidence="3">CHAT domain-containing protein</fullName>
    </recommendedName>
</protein>
<dbReference type="SUPFAM" id="SSF48452">
    <property type="entry name" value="TPR-like"/>
    <property type="match status" value="1"/>
</dbReference>
<reference evidence="5" key="1">
    <citation type="submission" date="2019-06" db="EMBL/GenBank/DDBJ databases">
        <authorList>
            <person name="Broberg M."/>
        </authorList>
    </citation>
    <scope>NUCLEOTIDE SEQUENCE [LARGE SCALE GENOMIC DNA]</scope>
</reference>
<dbReference type="InterPro" id="IPR011990">
    <property type="entry name" value="TPR-like_helical_dom_sf"/>
</dbReference>
<keyword evidence="5" id="KW-1185">Reference proteome</keyword>